<organism evidence="1 2">
    <name type="scientific">Megalurothrips usitatus</name>
    <name type="common">bean blossom thrips</name>
    <dbReference type="NCBI Taxonomy" id="439358"/>
    <lineage>
        <taxon>Eukaryota</taxon>
        <taxon>Metazoa</taxon>
        <taxon>Ecdysozoa</taxon>
        <taxon>Arthropoda</taxon>
        <taxon>Hexapoda</taxon>
        <taxon>Insecta</taxon>
        <taxon>Pterygota</taxon>
        <taxon>Neoptera</taxon>
        <taxon>Paraneoptera</taxon>
        <taxon>Thysanoptera</taxon>
        <taxon>Terebrantia</taxon>
        <taxon>Thripoidea</taxon>
        <taxon>Thripidae</taxon>
        <taxon>Megalurothrips</taxon>
    </lineage>
</organism>
<proteinExistence type="predicted"/>
<dbReference type="AlphaFoldDB" id="A0AAV7XVR2"/>
<keyword evidence="2" id="KW-1185">Reference proteome</keyword>
<evidence type="ECO:0000313" key="1">
    <source>
        <dbReference type="EMBL" id="KAJ1528674.1"/>
    </source>
</evidence>
<dbReference type="EMBL" id="JAPTSV010000004">
    <property type="protein sequence ID" value="KAJ1528674.1"/>
    <property type="molecule type" value="Genomic_DNA"/>
</dbReference>
<accession>A0AAV7XVR2</accession>
<name>A0AAV7XVR2_9NEOP</name>
<gene>
    <name evidence="1" type="ORF">ONE63_007068</name>
</gene>
<comment type="caution">
    <text evidence="1">The sequence shown here is derived from an EMBL/GenBank/DDBJ whole genome shotgun (WGS) entry which is preliminary data.</text>
</comment>
<sequence>MFTLYSNLLVKDNITQLLLVQRITFMPTRLFQPCHRGLGQSVLHEINEMLRYPEAKKTDTTITMKNLCYFHWAGHISQGAIRKMQIIIITIKSFLFQGKSHWHLHKVWQLK</sequence>
<dbReference type="Proteomes" id="UP001075354">
    <property type="component" value="Chromosome 4"/>
</dbReference>
<evidence type="ECO:0000313" key="2">
    <source>
        <dbReference type="Proteomes" id="UP001075354"/>
    </source>
</evidence>
<reference evidence="1" key="1">
    <citation type="submission" date="2022-12" db="EMBL/GenBank/DDBJ databases">
        <title>Chromosome-level genome assembly of the bean flower thrips Megalurothrips usitatus.</title>
        <authorList>
            <person name="Ma L."/>
            <person name="Liu Q."/>
            <person name="Li H."/>
            <person name="Cai W."/>
        </authorList>
    </citation>
    <scope>NUCLEOTIDE SEQUENCE</scope>
    <source>
        <strain evidence="1">Cailab_2022a</strain>
    </source>
</reference>
<protein>
    <submittedName>
        <fullName evidence="1">Uncharacterized protein</fullName>
    </submittedName>
</protein>